<sequence length="97" mass="11044">MRGDVLDHERLVVADAVFHALPLCTAGALARWQQSLSVYPNGLQSRLIRTAVEGWVYPLHIIRRSLDEIQQLRECIAMVAAEARADGERKPLFLRFF</sequence>
<reference evidence="1" key="2">
    <citation type="submission" date="2012-10" db="EMBL/GenBank/DDBJ databases">
        <title>Improved high-quality draft of Thermaerobacter subterraneus C21, DSM 13965.</title>
        <authorList>
            <consortium name="DOE Joint Genome Institute"/>
            <person name="Eisen J."/>
            <person name="Huntemann M."/>
            <person name="Wei C.-L."/>
            <person name="Han J."/>
            <person name="Detter J.C."/>
            <person name="Han C."/>
            <person name="Tapia R."/>
            <person name="Chen A."/>
            <person name="Kyrpides N."/>
            <person name="Mavromatis K."/>
            <person name="Markowitz V."/>
            <person name="Szeto E."/>
            <person name="Ivanova N."/>
            <person name="Mikhailova N."/>
            <person name="Ovchinnikova G."/>
            <person name="Pagani I."/>
            <person name="Pati A."/>
            <person name="Goodwin L."/>
            <person name="Nordberg H.P."/>
            <person name="Cantor M.N."/>
            <person name="Hua S.X."/>
            <person name="Woyke T."/>
            <person name="Eisen J."/>
            <person name="Klenk H.-P."/>
        </authorList>
    </citation>
    <scope>NUCLEOTIDE SEQUENCE [LARGE SCALE GENOMIC DNA]</scope>
    <source>
        <strain evidence="1">DSM 13965</strain>
    </source>
</reference>
<gene>
    <name evidence="1" type="ORF">ThesuDRAFT_00982</name>
</gene>
<keyword evidence="2" id="KW-1185">Reference proteome</keyword>
<name>K6P2E3_9FIRM</name>
<evidence type="ECO:0000313" key="1">
    <source>
        <dbReference type="EMBL" id="EKP95240.1"/>
    </source>
</evidence>
<organism evidence="1 2">
    <name type="scientific">Thermaerobacter subterraneus DSM 13965</name>
    <dbReference type="NCBI Taxonomy" id="867903"/>
    <lineage>
        <taxon>Bacteria</taxon>
        <taxon>Bacillati</taxon>
        <taxon>Bacillota</taxon>
        <taxon>Clostridia</taxon>
        <taxon>Eubacteriales</taxon>
        <taxon>Clostridiales Family XVII. Incertae Sedis</taxon>
        <taxon>Thermaerobacter</taxon>
    </lineage>
</organism>
<protein>
    <submittedName>
        <fullName evidence="1">Uncharacterized protein</fullName>
    </submittedName>
</protein>
<evidence type="ECO:0000313" key="2">
    <source>
        <dbReference type="Proteomes" id="UP000005710"/>
    </source>
</evidence>
<dbReference type="HOGENOM" id="CLU_2345750_0_0_9"/>
<comment type="caution">
    <text evidence="1">The sequence shown here is derived from an EMBL/GenBank/DDBJ whole genome shotgun (WGS) entry which is preliminary data.</text>
</comment>
<accession>K6P2E3</accession>
<dbReference type="AlphaFoldDB" id="K6P2E3"/>
<proteinExistence type="predicted"/>
<dbReference type="eggNOG" id="COG1541">
    <property type="taxonomic scope" value="Bacteria"/>
</dbReference>
<dbReference type="EMBL" id="AENY02000002">
    <property type="protein sequence ID" value="EKP95240.1"/>
    <property type="molecule type" value="Genomic_DNA"/>
</dbReference>
<dbReference type="Proteomes" id="UP000005710">
    <property type="component" value="Unassembled WGS sequence"/>
</dbReference>
<reference evidence="1" key="1">
    <citation type="submission" date="2010-10" db="EMBL/GenBank/DDBJ databases">
        <authorList>
            <consortium name="US DOE Joint Genome Institute (JGI-PGF)"/>
            <person name="Lucas S."/>
            <person name="Copeland A."/>
            <person name="Lapidus A."/>
            <person name="Bruce D."/>
            <person name="Goodwin L."/>
            <person name="Pitluck S."/>
            <person name="Kyrpides N."/>
            <person name="Mavromatis K."/>
            <person name="Detter J.C."/>
            <person name="Han C."/>
            <person name="Land M."/>
            <person name="Hauser L."/>
            <person name="Markowitz V."/>
            <person name="Cheng J.-F."/>
            <person name="Hugenholtz P."/>
            <person name="Woyke T."/>
            <person name="Wu D."/>
            <person name="Pukall R."/>
            <person name="Wahrenburg C."/>
            <person name="Brambilla E."/>
            <person name="Klenk H.-P."/>
            <person name="Eisen J.A."/>
        </authorList>
    </citation>
    <scope>NUCLEOTIDE SEQUENCE [LARGE SCALE GENOMIC DNA]</scope>
    <source>
        <strain evidence="1">DSM 13965</strain>
    </source>
</reference>